<dbReference type="InterPro" id="IPR027806">
    <property type="entry name" value="HARBI1_dom"/>
</dbReference>
<evidence type="ECO:0008006" key="8">
    <source>
        <dbReference type="Google" id="ProtNLM"/>
    </source>
</evidence>
<dbReference type="InterPro" id="IPR058353">
    <property type="entry name" value="DUF8040"/>
</dbReference>
<protein>
    <recommendedName>
        <fullName evidence="8">Nuclease HARBI1</fullName>
    </recommendedName>
</protein>
<evidence type="ECO:0000259" key="5">
    <source>
        <dbReference type="Pfam" id="PF26138"/>
    </source>
</evidence>
<reference evidence="6 7" key="1">
    <citation type="journal article" date="2023" name="Insect Mol. Biol.">
        <title>Genome sequencing provides insights into the evolution of gene families encoding plant cell wall-degrading enzymes in longhorned beetles.</title>
        <authorList>
            <person name="Shin N.R."/>
            <person name="Okamura Y."/>
            <person name="Kirsch R."/>
            <person name="Pauchet Y."/>
        </authorList>
    </citation>
    <scope>NUCLEOTIDE SEQUENCE [LARGE SCALE GENOMIC DNA]</scope>
    <source>
        <strain evidence="6">EAD_L_NR</strain>
    </source>
</reference>
<evidence type="ECO:0000313" key="6">
    <source>
        <dbReference type="EMBL" id="KAJ8911490.1"/>
    </source>
</evidence>
<dbReference type="Pfam" id="PF13359">
    <property type="entry name" value="DDE_Tnp_4"/>
    <property type="match status" value="1"/>
</dbReference>
<comment type="cofactor">
    <cofactor evidence="1">
        <name>a divalent metal cation</name>
        <dbReference type="ChEBI" id="CHEBI:60240"/>
    </cofactor>
</comment>
<dbReference type="PANTHER" id="PTHR10773:SF19">
    <property type="match status" value="1"/>
</dbReference>
<dbReference type="Proteomes" id="UP001159042">
    <property type="component" value="Unassembled WGS sequence"/>
</dbReference>
<evidence type="ECO:0000313" key="7">
    <source>
        <dbReference type="Proteomes" id="UP001159042"/>
    </source>
</evidence>
<dbReference type="PANTHER" id="PTHR10773">
    <property type="entry name" value="DNA-DIRECTED RNA POLYMERASES I, II, AND III SUBUNIT RPABC2"/>
    <property type="match status" value="1"/>
</dbReference>
<dbReference type="GO" id="GO:0046872">
    <property type="term" value="F:metal ion binding"/>
    <property type="evidence" value="ECO:0007669"/>
    <property type="project" value="UniProtKB-KW"/>
</dbReference>
<comment type="caution">
    <text evidence="6">The sequence shown here is derived from an EMBL/GenBank/DDBJ whole genome shotgun (WGS) entry which is preliminary data.</text>
</comment>
<organism evidence="6 7">
    <name type="scientific">Exocentrus adspersus</name>
    <dbReference type="NCBI Taxonomy" id="1586481"/>
    <lineage>
        <taxon>Eukaryota</taxon>
        <taxon>Metazoa</taxon>
        <taxon>Ecdysozoa</taxon>
        <taxon>Arthropoda</taxon>
        <taxon>Hexapoda</taxon>
        <taxon>Insecta</taxon>
        <taxon>Pterygota</taxon>
        <taxon>Neoptera</taxon>
        <taxon>Endopterygota</taxon>
        <taxon>Coleoptera</taxon>
        <taxon>Polyphaga</taxon>
        <taxon>Cucujiformia</taxon>
        <taxon>Chrysomeloidea</taxon>
        <taxon>Cerambycidae</taxon>
        <taxon>Lamiinae</taxon>
        <taxon>Acanthocinini</taxon>
        <taxon>Exocentrus</taxon>
    </lineage>
</organism>
<gene>
    <name evidence="6" type="ORF">NQ315_010862</name>
</gene>
<sequence>MRICKTFLINTLGIPERQIRTVTASRTTGSGIIPEDKRGKHAEQPKIDEEVLDSVRAHIDSIPRVESHYIRANTSREFIDGGLSIAEMHRHYNKQQITSGKPSVKYDTYARIFNTEYNIGFFVPKKDQCDICEAFKNAEGEEKNNMETSHQEHLGEKRLSRAEKDQDKKNITEEGFKRILAVSDLYDDGIEELEGFEQRRRPKNENYITETVENYNEQEFIEHFRVSRNVLNSLEEQFAESYWFKYQTGNSKICANNHVLIFLWYAGHQTASFRDVADCFDISISSLFRVIRRVTYFLSNLAPQFIRWPDLNEKQEIERHFREKGFPGVIGAIDGSHVKLDKPSRDPESYYNRKKYFSIHMQAVCDHKRRIRSIFVGFPGSVHDARVFARSSLANTLAAKCGDYFILGDSAYSCSRNLVTPFKDEGNLSQRQRRFNQRLSSCLCIIEHCFGLLKQKFRQLYHIKLKSIPDIVHFVRACCVLHNMAIEDEFDVDLVEDGNDDAAIRVDLEMNDDELERDGPEGVAFRNHLLRTLNL</sequence>
<proteinExistence type="predicted"/>
<feature type="region of interest" description="Disordered" evidence="3">
    <location>
        <begin position="142"/>
        <end position="167"/>
    </location>
</feature>
<dbReference type="EMBL" id="JANEYG010000186">
    <property type="protein sequence ID" value="KAJ8911490.1"/>
    <property type="molecule type" value="Genomic_DNA"/>
</dbReference>
<evidence type="ECO:0000256" key="3">
    <source>
        <dbReference type="SAM" id="MobiDB-lite"/>
    </source>
</evidence>
<evidence type="ECO:0000259" key="4">
    <source>
        <dbReference type="Pfam" id="PF13359"/>
    </source>
</evidence>
<dbReference type="AlphaFoldDB" id="A0AAV8VBF0"/>
<keyword evidence="7" id="KW-1185">Reference proteome</keyword>
<keyword evidence="2" id="KW-0479">Metal-binding</keyword>
<feature type="domain" description="DUF8040" evidence="5">
    <location>
        <begin position="205"/>
        <end position="295"/>
    </location>
</feature>
<dbReference type="Pfam" id="PF26138">
    <property type="entry name" value="DUF8040"/>
    <property type="match status" value="1"/>
</dbReference>
<name>A0AAV8VBF0_9CUCU</name>
<accession>A0AAV8VBF0</accession>
<evidence type="ECO:0000256" key="2">
    <source>
        <dbReference type="ARBA" id="ARBA00022723"/>
    </source>
</evidence>
<evidence type="ECO:0000256" key="1">
    <source>
        <dbReference type="ARBA" id="ARBA00001968"/>
    </source>
</evidence>
<feature type="domain" description="DDE Tnp4" evidence="4">
    <location>
        <begin position="333"/>
        <end position="483"/>
    </location>
</feature>